<gene>
    <name evidence="4" type="ORF">ACFQ5G_07685</name>
</gene>
<dbReference type="InterPro" id="IPR017972">
    <property type="entry name" value="Cyt_P450_CS"/>
</dbReference>
<dbReference type="PRINTS" id="PR00463">
    <property type="entry name" value="EP450I"/>
</dbReference>
<keyword evidence="5" id="KW-1185">Reference proteome</keyword>
<dbReference type="PRINTS" id="PR00385">
    <property type="entry name" value="P450"/>
</dbReference>
<dbReference type="InterPro" id="IPR036396">
    <property type="entry name" value="Cyt_P450_sf"/>
</dbReference>
<name>A0ABW4A3S8_9ACTN</name>
<accession>A0ABW4A3S8</accession>
<proteinExistence type="inferred from homology"/>
<evidence type="ECO:0000256" key="3">
    <source>
        <dbReference type="RuleBase" id="RU000461"/>
    </source>
</evidence>
<evidence type="ECO:0000256" key="2">
    <source>
        <dbReference type="ARBA" id="ARBA00010617"/>
    </source>
</evidence>
<sequence length="476" mass="52214">MLAQDALTIRDLPGPPSLPVFGNKLALAGAGGPNRALQKWNDRYGSTYRLRLPAPAVVTSDPFLVNAVLRQRPETFRRSPRVTSTLRELGVHGVFTAEDDEWQRLRAIATRSLNAAHLSAYFGTLTRCAERLRRKWHAAAAAGDRIDVLDEMMRYTLDVTVGLAAGVDLNAVENHGAGLSQRLPELFPEIGRRLYAPIPYWRFVPSARRRRLTRTMDELSGIIGRHFEQAKARVAGGAAPSNFLEALAVPADGEPELTHTELVGNVLTMLLAGEDTTSATAAWTLHYLANDPQMLHRVRAEADNVLGDRYVVDSPATLRNLELAGAAVREAIRMRPVAPYLAMQAKHDVLLAGRDNSLVIDAGTIVFTLISRGAHHDEARFPEPDRFRPERWLGAGPAADSVTAPFLPFGGGPRFCPGRNLALVETTLVTSMLCRDFDLEPDTGAGPVGERTAFSVFPTNLHVRARLPEPVRPHRL</sequence>
<dbReference type="RefSeq" id="WP_317795455.1">
    <property type="nucleotide sequence ID" value="NZ_AP028461.1"/>
</dbReference>
<dbReference type="PANTHER" id="PTHR24305">
    <property type="entry name" value="CYTOCHROME P450"/>
    <property type="match status" value="1"/>
</dbReference>
<comment type="caution">
    <text evidence="4">The sequence shown here is derived from an EMBL/GenBank/DDBJ whole genome shotgun (WGS) entry which is preliminary data.</text>
</comment>
<keyword evidence="3" id="KW-0503">Monooxygenase</keyword>
<protein>
    <submittedName>
        <fullName evidence="4">Cytochrome P450</fullName>
    </submittedName>
</protein>
<dbReference type="InterPro" id="IPR050121">
    <property type="entry name" value="Cytochrome_P450_monoxygenase"/>
</dbReference>
<evidence type="ECO:0000313" key="4">
    <source>
        <dbReference type="EMBL" id="MFD1365219.1"/>
    </source>
</evidence>
<dbReference type="PANTHER" id="PTHR24305:SF166">
    <property type="entry name" value="CYTOCHROME P450 12A4, MITOCHONDRIAL-RELATED"/>
    <property type="match status" value="1"/>
</dbReference>
<comment type="similarity">
    <text evidence="2 3">Belongs to the cytochrome P450 family.</text>
</comment>
<dbReference type="SUPFAM" id="SSF48264">
    <property type="entry name" value="Cytochrome P450"/>
    <property type="match status" value="1"/>
</dbReference>
<dbReference type="Proteomes" id="UP001597183">
    <property type="component" value="Unassembled WGS sequence"/>
</dbReference>
<dbReference type="EMBL" id="JBHTMK010000008">
    <property type="protein sequence ID" value="MFD1365219.1"/>
    <property type="molecule type" value="Genomic_DNA"/>
</dbReference>
<dbReference type="InterPro" id="IPR001128">
    <property type="entry name" value="Cyt_P450"/>
</dbReference>
<dbReference type="Gene3D" id="1.10.630.10">
    <property type="entry name" value="Cytochrome P450"/>
    <property type="match status" value="1"/>
</dbReference>
<organism evidence="4 5">
    <name type="scientific">Actinoplanes sichuanensis</name>
    <dbReference type="NCBI Taxonomy" id="512349"/>
    <lineage>
        <taxon>Bacteria</taxon>
        <taxon>Bacillati</taxon>
        <taxon>Actinomycetota</taxon>
        <taxon>Actinomycetes</taxon>
        <taxon>Micromonosporales</taxon>
        <taxon>Micromonosporaceae</taxon>
        <taxon>Actinoplanes</taxon>
    </lineage>
</organism>
<keyword evidence="3" id="KW-0349">Heme</keyword>
<dbReference type="InterPro" id="IPR002401">
    <property type="entry name" value="Cyt_P450_E_grp-I"/>
</dbReference>
<keyword evidence="3" id="KW-0408">Iron</keyword>
<evidence type="ECO:0000256" key="1">
    <source>
        <dbReference type="ARBA" id="ARBA00001971"/>
    </source>
</evidence>
<dbReference type="PROSITE" id="PS00086">
    <property type="entry name" value="CYTOCHROME_P450"/>
    <property type="match status" value="1"/>
</dbReference>
<evidence type="ECO:0000313" key="5">
    <source>
        <dbReference type="Proteomes" id="UP001597183"/>
    </source>
</evidence>
<reference evidence="5" key="1">
    <citation type="journal article" date="2019" name="Int. J. Syst. Evol. Microbiol.">
        <title>The Global Catalogue of Microorganisms (GCM) 10K type strain sequencing project: providing services to taxonomists for standard genome sequencing and annotation.</title>
        <authorList>
            <consortium name="The Broad Institute Genomics Platform"/>
            <consortium name="The Broad Institute Genome Sequencing Center for Infectious Disease"/>
            <person name="Wu L."/>
            <person name="Ma J."/>
        </authorList>
    </citation>
    <scope>NUCLEOTIDE SEQUENCE [LARGE SCALE GENOMIC DNA]</scope>
    <source>
        <strain evidence="5">CCM 7526</strain>
    </source>
</reference>
<keyword evidence="3" id="KW-0560">Oxidoreductase</keyword>
<comment type="cofactor">
    <cofactor evidence="1">
        <name>heme</name>
        <dbReference type="ChEBI" id="CHEBI:30413"/>
    </cofactor>
</comment>
<dbReference type="Pfam" id="PF00067">
    <property type="entry name" value="p450"/>
    <property type="match status" value="1"/>
</dbReference>
<keyword evidence="3" id="KW-0479">Metal-binding</keyword>